<dbReference type="OrthoDB" id="384721at2"/>
<name>A0A1E5H1F5_9ENTE</name>
<dbReference type="Gene3D" id="3.20.20.190">
    <property type="entry name" value="Phosphatidylinositol (PI) phosphodiesterase"/>
    <property type="match status" value="1"/>
</dbReference>
<dbReference type="PROSITE" id="PS51257">
    <property type="entry name" value="PROKAR_LIPOPROTEIN"/>
    <property type="match status" value="1"/>
</dbReference>
<dbReference type="Proteomes" id="UP000095094">
    <property type="component" value="Unassembled WGS sequence"/>
</dbReference>
<dbReference type="Pfam" id="PF03009">
    <property type="entry name" value="GDPD"/>
    <property type="match status" value="1"/>
</dbReference>
<comment type="caution">
    <text evidence="2">The sequence shown here is derived from an EMBL/GenBank/DDBJ whole genome shotgun (WGS) entry which is preliminary data.</text>
</comment>
<evidence type="ECO:0000259" key="1">
    <source>
        <dbReference type="PROSITE" id="PS51704"/>
    </source>
</evidence>
<keyword evidence="3" id="KW-1185">Reference proteome</keyword>
<dbReference type="CDD" id="cd08566">
    <property type="entry name" value="GDPD_AtGDE_like"/>
    <property type="match status" value="1"/>
</dbReference>
<sequence length="263" mass="29887">MKKVMLTVTMLILTGCIAQKAKETKIIAHRGAHIVAPENTVEAIEKANDLGYSGVEIDVRTSKDGINFLMHDDTLDRTTNGSGEEEKLTIKELKDLEIKTAGYPDYKNEVLKIPTFEEAVESIAKTKLEVNIDGSKGNWADEKFVYSIMQTLKKYKVYNRSFFVLSDKKIRDSVVKCYPDATVSWLYDSKNNIDDEIKQVKSYEKSLLSISNSQADKEMLNKLNQAQINYQVYGVNDNERFLELQKQSVPIIETDKIDPTKVN</sequence>
<dbReference type="InterPro" id="IPR017946">
    <property type="entry name" value="PLC-like_Pdiesterase_TIM-brl"/>
</dbReference>
<dbReference type="PANTHER" id="PTHR46211">
    <property type="entry name" value="GLYCEROPHOSPHORYL DIESTER PHOSPHODIESTERASE"/>
    <property type="match status" value="1"/>
</dbReference>
<dbReference type="GO" id="GO:0006629">
    <property type="term" value="P:lipid metabolic process"/>
    <property type="evidence" value="ECO:0007669"/>
    <property type="project" value="InterPro"/>
</dbReference>
<dbReference type="AlphaFoldDB" id="A0A1E5H1F5"/>
<proteinExistence type="predicted"/>
<dbReference type="PATRIC" id="fig|332950.4.peg.720"/>
<dbReference type="PROSITE" id="PS51704">
    <property type="entry name" value="GP_PDE"/>
    <property type="match status" value="1"/>
</dbReference>
<evidence type="ECO:0000313" key="2">
    <source>
        <dbReference type="EMBL" id="OEG18652.1"/>
    </source>
</evidence>
<organism evidence="2 3">
    <name type="scientific">Enterococcus termitis</name>
    <dbReference type="NCBI Taxonomy" id="332950"/>
    <lineage>
        <taxon>Bacteria</taxon>
        <taxon>Bacillati</taxon>
        <taxon>Bacillota</taxon>
        <taxon>Bacilli</taxon>
        <taxon>Lactobacillales</taxon>
        <taxon>Enterococcaceae</taxon>
        <taxon>Enterococcus</taxon>
    </lineage>
</organism>
<dbReference type="PANTHER" id="PTHR46211:SF14">
    <property type="entry name" value="GLYCEROPHOSPHODIESTER PHOSPHODIESTERASE"/>
    <property type="match status" value="1"/>
</dbReference>
<feature type="domain" description="GP-PDE" evidence="1">
    <location>
        <begin position="24"/>
        <end position="263"/>
    </location>
</feature>
<protein>
    <submittedName>
        <fullName evidence="2">Glycerophosphodiester phosphodiesterase</fullName>
    </submittedName>
</protein>
<dbReference type="EMBL" id="MIJY01000005">
    <property type="protein sequence ID" value="OEG18652.1"/>
    <property type="molecule type" value="Genomic_DNA"/>
</dbReference>
<accession>A0A1E5H1F5</accession>
<reference evidence="3" key="1">
    <citation type="submission" date="2016-09" db="EMBL/GenBank/DDBJ databases">
        <authorList>
            <person name="Gulvik C.A."/>
        </authorList>
    </citation>
    <scope>NUCLEOTIDE SEQUENCE [LARGE SCALE GENOMIC DNA]</scope>
    <source>
        <strain evidence="3">LMG 8895</strain>
    </source>
</reference>
<evidence type="ECO:0000313" key="3">
    <source>
        <dbReference type="Proteomes" id="UP000095094"/>
    </source>
</evidence>
<dbReference type="InterPro" id="IPR030395">
    <property type="entry name" value="GP_PDE_dom"/>
</dbReference>
<dbReference type="SUPFAM" id="SSF51695">
    <property type="entry name" value="PLC-like phosphodiesterases"/>
    <property type="match status" value="1"/>
</dbReference>
<dbReference type="GO" id="GO:0008081">
    <property type="term" value="F:phosphoric diester hydrolase activity"/>
    <property type="evidence" value="ECO:0007669"/>
    <property type="project" value="InterPro"/>
</dbReference>
<gene>
    <name evidence="2" type="ORF">BCR25_15735</name>
</gene>